<evidence type="ECO:0000256" key="6">
    <source>
        <dbReference type="ARBA" id="ARBA00022723"/>
    </source>
</evidence>
<evidence type="ECO:0000256" key="5">
    <source>
        <dbReference type="ARBA" id="ARBA00022503"/>
    </source>
</evidence>
<feature type="binding site" evidence="10">
    <location>
        <position position="145"/>
    </location>
    <ligand>
        <name>Mn(2+)</name>
        <dbReference type="ChEBI" id="CHEBI:29035"/>
        <label>1</label>
    </ligand>
</feature>
<comment type="cofactor">
    <cofactor evidence="10 12">
        <name>Mn(2+)</name>
        <dbReference type="ChEBI" id="CHEBI:29035"/>
    </cofactor>
    <text evidence="10 12">Binds 2 manganese ions per subunit.</text>
</comment>
<reference evidence="15" key="1">
    <citation type="submission" date="2025-08" db="UniProtKB">
        <authorList>
            <consortium name="RefSeq"/>
        </authorList>
    </citation>
    <scope>IDENTIFICATION</scope>
    <source>
        <tissue evidence="15">Gonads</tissue>
    </source>
</reference>
<feature type="binding site" evidence="10">
    <location>
        <position position="122"/>
    </location>
    <ligand>
        <name>Mn(2+)</name>
        <dbReference type="ChEBI" id="CHEBI:29035"/>
        <label>1</label>
    </ligand>
</feature>
<dbReference type="PIRSF" id="PIRSF036979">
    <property type="entry name" value="Arginase"/>
    <property type="match status" value="1"/>
</dbReference>
<comment type="similarity">
    <text evidence="11 12">Belongs to the arginase family.</text>
</comment>
<dbReference type="GeneID" id="106181519"/>
<evidence type="ECO:0000256" key="12">
    <source>
        <dbReference type="RuleBase" id="RU361159"/>
    </source>
</evidence>
<feature type="binding site" evidence="10">
    <location>
        <position position="147"/>
    </location>
    <ligand>
        <name>Mn(2+)</name>
        <dbReference type="ChEBI" id="CHEBI:29035"/>
        <label>1</label>
    </ligand>
</feature>
<dbReference type="SUPFAM" id="SSF52768">
    <property type="entry name" value="Arginase/deacetylase"/>
    <property type="match status" value="1"/>
</dbReference>
<keyword evidence="4 12" id="KW-0835">Urea cycle</keyword>
<evidence type="ECO:0000313" key="14">
    <source>
        <dbReference type="Proteomes" id="UP000085678"/>
    </source>
</evidence>
<evidence type="ECO:0000256" key="13">
    <source>
        <dbReference type="SAM" id="MobiDB-lite"/>
    </source>
</evidence>
<dbReference type="STRING" id="7574.A0A1S3KFY7"/>
<evidence type="ECO:0000256" key="10">
    <source>
        <dbReference type="PIRSR" id="PIRSR036979-1"/>
    </source>
</evidence>
<dbReference type="PRINTS" id="PR00116">
    <property type="entry name" value="ARGINASE"/>
</dbReference>
<evidence type="ECO:0000256" key="4">
    <source>
        <dbReference type="ARBA" id="ARBA00022436"/>
    </source>
</evidence>
<keyword evidence="7 12" id="KW-0378">Hydrolase</keyword>
<dbReference type="GO" id="GO:0030145">
    <property type="term" value="F:manganese ion binding"/>
    <property type="evidence" value="ECO:0007669"/>
    <property type="project" value="TreeGrafter"/>
</dbReference>
<feature type="binding site" evidence="10">
    <location>
        <position position="255"/>
    </location>
    <ligand>
        <name>Mn(2+)</name>
        <dbReference type="ChEBI" id="CHEBI:29035"/>
        <label>1</label>
    </ligand>
</feature>
<dbReference type="InterPro" id="IPR006035">
    <property type="entry name" value="Ureohydrolase"/>
</dbReference>
<keyword evidence="5 12" id="KW-0056">Arginine metabolism</keyword>
<dbReference type="GO" id="GO:0004053">
    <property type="term" value="F:arginase activity"/>
    <property type="evidence" value="ECO:0007669"/>
    <property type="project" value="UniProtKB-EC"/>
</dbReference>
<keyword evidence="6 10" id="KW-0479">Metal-binding</keyword>
<dbReference type="GO" id="GO:0010121">
    <property type="term" value="P:L-arginine catabolic process to proline via ornithine"/>
    <property type="evidence" value="ECO:0007669"/>
    <property type="project" value="UniProtKB-ARBA"/>
</dbReference>
<dbReference type="InterPro" id="IPR014033">
    <property type="entry name" value="Arginase"/>
</dbReference>
<feature type="binding site" evidence="10">
    <location>
        <position position="149"/>
    </location>
    <ligand>
        <name>Mn(2+)</name>
        <dbReference type="ChEBI" id="CHEBI:29035"/>
        <label>1</label>
    </ligand>
</feature>
<dbReference type="GO" id="GO:0005634">
    <property type="term" value="C:nucleus"/>
    <property type="evidence" value="ECO:0007669"/>
    <property type="project" value="TreeGrafter"/>
</dbReference>
<comment type="catalytic activity">
    <reaction evidence="9 12">
        <text>L-arginine + H2O = urea + L-ornithine</text>
        <dbReference type="Rhea" id="RHEA:20569"/>
        <dbReference type="ChEBI" id="CHEBI:15377"/>
        <dbReference type="ChEBI" id="CHEBI:16199"/>
        <dbReference type="ChEBI" id="CHEBI:32682"/>
        <dbReference type="ChEBI" id="CHEBI:46911"/>
        <dbReference type="EC" id="3.5.3.1"/>
    </reaction>
</comment>
<dbReference type="Proteomes" id="UP000085678">
    <property type="component" value="Unplaced"/>
</dbReference>
<dbReference type="UniPathway" id="UPA00158">
    <property type="reaction ID" value="UER00270"/>
</dbReference>
<evidence type="ECO:0000256" key="8">
    <source>
        <dbReference type="ARBA" id="ARBA00023211"/>
    </source>
</evidence>
<dbReference type="AlphaFoldDB" id="A0A1S3KFY7"/>
<proteinExistence type="inferred from homology"/>
<dbReference type="InParanoid" id="A0A1S3KFY7"/>
<dbReference type="RefSeq" id="XP_013421374.1">
    <property type="nucleotide sequence ID" value="XM_013565920.1"/>
</dbReference>
<gene>
    <name evidence="15" type="primary">LOC106181519</name>
</gene>
<dbReference type="Pfam" id="PF00491">
    <property type="entry name" value="Arginase"/>
    <property type="match status" value="1"/>
</dbReference>
<evidence type="ECO:0000256" key="2">
    <source>
        <dbReference type="ARBA" id="ARBA00012168"/>
    </source>
</evidence>
<dbReference type="PANTHER" id="PTHR43782:SF3">
    <property type="entry name" value="ARGINASE"/>
    <property type="match status" value="1"/>
</dbReference>
<feature type="region of interest" description="Disordered" evidence="13">
    <location>
        <begin position="334"/>
        <end position="359"/>
    </location>
</feature>
<keyword evidence="14" id="KW-1185">Reference proteome</keyword>
<dbReference type="Gene3D" id="3.40.800.10">
    <property type="entry name" value="Ureohydrolase domain"/>
    <property type="match status" value="1"/>
</dbReference>
<keyword evidence="8 10" id="KW-0464">Manganese</keyword>
<evidence type="ECO:0000256" key="7">
    <source>
        <dbReference type="ARBA" id="ARBA00022801"/>
    </source>
</evidence>
<dbReference type="InterPro" id="IPR023696">
    <property type="entry name" value="Ureohydrolase_dom_sf"/>
</dbReference>
<comment type="pathway">
    <text evidence="1 12">Nitrogen metabolism; urea cycle; L-ornithine and urea from L-arginine: step 1/1.</text>
</comment>
<dbReference type="EC" id="3.5.3.1" evidence="2 12"/>
<dbReference type="NCBIfam" id="TIGR01229">
    <property type="entry name" value="rocF_arginase"/>
    <property type="match status" value="1"/>
</dbReference>
<evidence type="ECO:0000256" key="3">
    <source>
        <dbReference type="ARBA" id="ARBA00018123"/>
    </source>
</evidence>
<dbReference type="FunFam" id="3.40.800.10:FF:000005">
    <property type="entry name" value="Arginase"/>
    <property type="match status" value="1"/>
</dbReference>
<dbReference type="FunCoup" id="A0A1S3KFY7">
    <property type="interactions" value="160"/>
</dbReference>
<feature type="binding site" evidence="10">
    <location>
        <position position="253"/>
    </location>
    <ligand>
        <name>Mn(2+)</name>
        <dbReference type="ChEBI" id="CHEBI:29035"/>
        <label>1</label>
    </ligand>
</feature>
<evidence type="ECO:0000256" key="9">
    <source>
        <dbReference type="ARBA" id="ARBA00047391"/>
    </source>
</evidence>
<name>A0A1S3KFY7_LINAN</name>
<dbReference type="CDD" id="cd09989">
    <property type="entry name" value="Arginase"/>
    <property type="match status" value="1"/>
</dbReference>
<dbReference type="PANTHER" id="PTHR43782">
    <property type="entry name" value="ARGINASE"/>
    <property type="match status" value="1"/>
</dbReference>
<sequence length="359" mass="38977">MFISSLFSGITKYFVSQTRSLVRLSKDKVGVIGVPSCKGQSAGGVQHGPKALRQAGIIDKLTQLGVEVYDYGDLVFEQFDDDTPILGLKNPKNIGLAAKKISDQVSRVIKDDQIALTLGGDHSLSIGTIHGHAAAEKNMCLVWVDAHADINTPLTSPSGNVHGMALSFLVKELKEYIPQIPHFEWIKPCISAKDIAYIGLRDLDPGELWIVRNMGISCFTMHEVDRYGIDMVLRMSMQAINPHGDRPIHLSFDVDSLDPRISAATGTPVPGGLSVREGIYIAEELAATGKLTAVDLVEVNPLLGTKEERDLTVYAATEIARACFGKKREGNIPPGYVLPRPDTTTVASSAKYGEEVERP</sequence>
<dbReference type="KEGG" id="lak:106181519"/>
<protein>
    <recommendedName>
        <fullName evidence="3 12">Arginase</fullName>
        <ecNumber evidence="2 12">3.5.3.1</ecNumber>
    </recommendedName>
</protein>
<organism evidence="14 15">
    <name type="scientific">Lingula anatina</name>
    <name type="common">Brachiopod</name>
    <name type="synonym">Lingula unguis</name>
    <dbReference type="NCBI Taxonomy" id="7574"/>
    <lineage>
        <taxon>Eukaryota</taxon>
        <taxon>Metazoa</taxon>
        <taxon>Spiralia</taxon>
        <taxon>Lophotrochozoa</taxon>
        <taxon>Brachiopoda</taxon>
        <taxon>Linguliformea</taxon>
        <taxon>Lingulata</taxon>
        <taxon>Lingulida</taxon>
        <taxon>Linguloidea</taxon>
        <taxon>Lingulidae</taxon>
        <taxon>Lingula</taxon>
    </lineage>
</organism>
<dbReference type="OrthoDB" id="9992747at2759"/>
<evidence type="ECO:0000313" key="15">
    <source>
        <dbReference type="RefSeq" id="XP_013421374.1"/>
    </source>
</evidence>
<evidence type="ECO:0000256" key="11">
    <source>
        <dbReference type="PROSITE-ProRule" id="PRU00742"/>
    </source>
</evidence>
<accession>A0A1S3KFY7</accession>
<dbReference type="GO" id="GO:0005829">
    <property type="term" value="C:cytosol"/>
    <property type="evidence" value="ECO:0007669"/>
    <property type="project" value="TreeGrafter"/>
</dbReference>
<dbReference type="PROSITE" id="PS51409">
    <property type="entry name" value="ARGINASE_2"/>
    <property type="match status" value="1"/>
</dbReference>
<evidence type="ECO:0000256" key="1">
    <source>
        <dbReference type="ARBA" id="ARBA00005098"/>
    </source>
</evidence>
<dbReference type="GO" id="GO:0000050">
    <property type="term" value="P:urea cycle"/>
    <property type="evidence" value="ECO:0007669"/>
    <property type="project" value="UniProtKB-UniPathway"/>
</dbReference>